<dbReference type="RefSeq" id="WP_038986489.1">
    <property type="nucleotide sequence ID" value="NZ_JWJO01000023.1"/>
</dbReference>
<feature type="transmembrane region" description="Helical" evidence="1">
    <location>
        <begin position="54"/>
        <end position="72"/>
    </location>
</feature>
<dbReference type="Proteomes" id="UP000076630">
    <property type="component" value="Unassembled WGS sequence"/>
</dbReference>
<dbReference type="OrthoDB" id="1029135at2"/>
<feature type="transmembrane region" description="Helical" evidence="1">
    <location>
        <begin position="30"/>
        <end position="48"/>
    </location>
</feature>
<keyword evidence="1" id="KW-0812">Transmembrane</keyword>
<organism evidence="2 3">
    <name type="scientific">Myroides marinus</name>
    <dbReference type="NCBI Taxonomy" id="703342"/>
    <lineage>
        <taxon>Bacteria</taxon>
        <taxon>Pseudomonadati</taxon>
        <taxon>Bacteroidota</taxon>
        <taxon>Flavobacteriia</taxon>
        <taxon>Flavobacteriales</taxon>
        <taxon>Flavobacteriaceae</taxon>
        <taxon>Myroides</taxon>
    </lineage>
</organism>
<gene>
    <name evidence="2" type="ORF">AV926_00540</name>
</gene>
<keyword evidence="1" id="KW-1133">Transmembrane helix</keyword>
<sequence length="187" mass="21257">MNNNYPANLYDYFRANPQDFELRTNMLKKAIWGIITIASIVLIIYPSLIQDGWLVRGLAILIALIGLFNTFVMSSNFYSKKTGGKITGISTAKFANPPRGTEPYGPGDMRIINMYEDEDWDNLTNEKTTHDRPMQLQIEADKEGKVIYLLLCRYFSNADFRGIAPVKIISGADYDKYIARLINLAKN</sequence>
<evidence type="ECO:0000313" key="3">
    <source>
        <dbReference type="Proteomes" id="UP000076630"/>
    </source>
</evidence>
<reference evidence="2 3" key="1">
    <citation type="submission" date="2016-01" db="EMBL/GenBank/DDBJ databases">
        <title>Whole genome sequencing of Myroides marinus L41.</title>
        <authorList>
            <person name="Hong K.W."/>
        </authorList>
    </citation>
    <scope>NUCLEOTIDE SEQUENCE [LARGE SCALE GENOMIC DNA]</scope>
    <source>
        <strain evidence="2 3">L41</strain>
    </source>
</reference>
<protein>
    <submittedName>
        <fullName evidence="2">Uncharacterized protein</fullName>
    </submittedName>
</protein>
<accession>A0A163ZID3</accession>
<evidence type="ECO:0000313" key="2">
    <source>
        <dbReference type="EMBL" id="KZE81830.1"/>
    </source>
</evidence>
<name>A0A163ZID3_9FLAO</name>
<proteinExistence type="predicted"/>
<keyword evidence="3" id="KW-1185">Reference proteome</keyword>
<dbReference type="AlphaFoldDB" id="A0A163ZID3"/>
<comment type="caution">
    <text evidence="2">The sequence shown here is derived from an EMBL/GenBank/DDBJ whole genome shotgun (WGS) entry which is preliminary data.</text>
</comment>
<evidence type="ECO:0000256" key="1">
    <source>
        <dbReference type="SAM" id="Phobius"/>
    </source>
</evidence>
<keyword evidence="1" id="KW-0472">Membrane</keyword>
<dbReference type="EMBL" id="LQNU01000050">
    <property type="protein sequence ID" value="KZE81830.1"/>
    <property type="molecule type" value="Genomic_DNA"/>
</dbReference>